<feature type="non-terminal residue" evidence="2">
    <location>
        <position position="1"/>
    </location>
</feature>
<dbReference type="Proteomes" id="UP001218188">
    <property type="component" value="Unassembled WGS sequence"/>
</dbReference>
<keyword evidence="1" id="KW-0472">Membrane</keyword>
<dbReference type="AlphaFoldDB" id="A0AAD6SV22"/>
<evidence type="ECO:0000313" key="3">
    <source>
        <dbReference type="Proteomes" id="UP001218188"/>
    </source>
</evidence>
<keyword evidence="1" id="KW-0812">Transmembrane</keyword>
<comment type="caution">
    <text evidence="2">The sequence shown here is derived from an EMBL/GenBank/DDBJ whole genome shotgun (WGS) entry which is preliminary data.</text>
</comment>
<name>A0AAD6SV22_9AGAR</name>
<organism evidence="2 3">
    <name type="scientific">Mycena alexandri</name>
    <dbReference type="NCBI Taxonomy" id="1745969"/>
    <lineage>
        <taxon>Eukaryota</taxon>
        <taxon>Fungi</taxon>
        <taxon>Dikarya</taxon>
        <taxon>Basidiomycota</taxon>
        <taxon>Agaricomycotina</taxon>
        <taxon>Agaricomycetes</taxon>
        <taxon>Agaricomycetidae</taxon>
        <taxon>Agaricales</taxon>
        <taxon>Marasmiineae</taxon>
        <taxon>Mycenaceae</taxon>
        <taxon>Mycena</taxon>
    </lineage>
</organism>
<protein>
    <submittedName>
        <fullName evidence="2">Uncharacterized protein</fullName>
    </submittedName>
</protein>
<evidence type="ECO:0000313" key="2">
    <source>
        <dbReference type="EMBL" id="KAJ7034363.1"/>
    </source>
</evidence>
<feature type="non-terminal residue" evidence="2">
    <location>
        <position position="130"/>
    </location>
</feature>
<dbReference type="EMBL" id="JARJCM010000057">
    <property type="protein sequence ID" value="KAJ7034363.1"/>
    <property type="molecule type" value="Genomic_DNA"/>
</dbReference>
<keyword evidence="3" id="KW-1185">Reference proteome</keyword>
<sequence>DADRYASHGHNGTWPFIIFLLSLSLCTAVPRFLKREVESHPRPVFSCPPAAVHAGPQAHTYILLLRVASSSGDEGSVLQVSGGRVRCFWNSGRDEHDLVVCTRTMRGCAKSGRWARCDILPERRGCCIAR</sequence>
<reference evidence="2" key="1">
    <citation type="submission" date="2023-03" db="EMBL/GenBank/DDBJ databases">
        <title>Massive genome expansion in bonnet fungi (Mycena s.s.) driven by repeated elements and novel gene families across ecological guilds.</title>
        <authorList>
            <consortium name="Lawrence Berkeley National Laboratory"/>
            <person name="Harder C.B."/>
            <person name="Miyauchi S."/>
            <person name="Viragh M."/>
            <person name="Kuo A."/>
            <person name="Thoen E."/>
            <person name="Andreopoulos B."/>
            <person name="Lu D."/>
            <person name="Skrede I."/>
            <person name="Drula E."/>
            <person name="Henrissat B."/>
            <person name="Morin E."/>
            <person name="Kohler A."/>
            <person name="Barry K."/>
            <person name="LaButti K."/>
            <person name="Morin E."/>
            <person name="Salamov A."/>
            <person name="Lipzen A."/>
            <person name="Mereny Z."/>
            <person name="Hegedus B."/>
            <person name="Baldrian P."/>
            <person name="Stursova M."/>
            <person name="Weitz H."/>
            <person name="Taylor A."/>
            <person name="Grigoriev I.V."/>
            <person name="Nagy L.G."/>
            <person name="Martin F."/>
            <person name="Kauserud H."/>
        </authorList>
    </citation>
    <scope>NUCLEOTIDE SEQUENCE</scope>
    <source>
        <strain evidence="2">CBHHK200</strain>
    </source>
</reference>
<gene>
    <name evidence="2" type="ORF">C8F04DRAFT_1101667</name>
</gene>
<keyword evidence="1" id="KW-1133">Transmembrane helix</keyword>
<feature type="transmembrane region" description="Helical" evidence="1">
    <location>
        <begin position="12"/>
        <end position="33"/>
    </location>
</feature>
<accession>A0AAD6SV22</accession>
<evidence type="ECO:0000256" key="1">
    <source>
        <dbReference type="SAM" id="Phobius"/>
    </source>
</evidence>
<proteinExistence type="predicted"/>